<proteinExistence type="predicted"/>
<dbReference type="EMBL" id="AOIB01000009">
    <property type="protein sequence ID" value="ELY60966.1"/>
    <property type="molecule type" value="Genomic_DNA"/>
</dbReference>
<dbReference type="InterPro" id="IPR052893">
    <property type="entry name" value="TCS_response_regulator"/>
</dbReference>
<dbReference type="PANTHER" id="PTHR44520">
    <property type="entry name" value="RESPONSE REGULATOR RCP1-RELATED"/>
    <property type="match status" value="1"/>
</dbReference>
<keyword evidence="5" id="KW-1185">Reference proteome</keyword>
<sequence>MSNGAGGLPATLEILLVEDNPGDVRLTKESLRATPIDHTFHVVDDGSDALDFLHRRGEFADAPRPDLVLLDFKLPRLNGDEVATEIEGTPEIEEIPLVVLTGHPAQDRVLGLDELPIDDAMTKPVDADGFLETLRSLETSWSRTELETESTPASESESERAR</sequence>
<dbReference type="Gene3D" id="3.40.50.2300">
    <property type="match status" value="1"/>
</dbReference>
<dbReference type="SMART" id="SM00448">
    <property type="entry name" value="REC"/>
    <property type="match status" value="1"/>
</dbReference>
<dbReference type="RefSeq" id="WP_005553333.1">
    <property type="nucleotide sequence ID" value="NZ_AOIB01000009.1"/>
</dbReference>
<evidence type="ECO:0000259" key="3">
    <source>
        <dbReference type="PROSITE" id="PS50110"/>
    </source>
</evidence>
<reference evidence="4 5" key="1">
    <citation type="journal article" date="2014" name="PLoS Genet.">
        <title>Phylogenetically driven sequencing of extremely halophilic archaea reveals strategies for static and dynamic osmo-response.</title>
        <authorList>
            <person name="Becker E.A."/>
            <person name="Seitzer P.M."/>
            <person name="Tritt A."/>
            <person name="Larsen D."/>
            <person name="Krusor M."/>
            <person name="Yao A.I."/>
            <person name="Wu D."/>
            <person name="Madern D."/>
            <person name="Eisen J.A."/>
            <person name="Darling A.E."/>
            <person name="Facciotti M.T."/>
        </authorList>
    </citation>
    <scope>NUCLEOTIDE SEQUENCE [LARGE SCALE GENOMIC DNA]</scope>
    <source>
        <strain evidence="4 5">DSM 10524</strain>
    </source>
</reference>
<accession>L9XHT6</accession>
<name>L9XHT6_9EURY</name>
<evidence type="ECO:0000256" key="2">
    <source>
        <dbReference type="SAM" id="MobiDB-lite"/>
    </source>
</evidence>
<evidence type="ECO:0000256" key="1">
    <source>
        <dbReference type="PROSITE-ProRule" id="PRU00169"/>
    </source>
</evidence>
<dbReference type="SUPFAM" id="SSF52172">
    <property type="entry name" value="CheY-like"/>
    <property type="match status" value="1"/>
</dbReference>
<organism evidence="4 5">
    <name type="scientific">Natronococcus amylolyticus DSM 10524</name>
    <dbReference type="NCBI Taxonomy" id="1227497"/>
    <lineage>
        <taxon>Archaea</taxon>
        <taxon>Methanobacteriati</taxon>
        <taxon>Methanobacteriota</taxon>
        <taxon>Stenosarchaea group</taxon>
        <taxon>Halobacteria</taxon>
        <taxon>Halobacteriales</taxon>
        <taxon>Natrialbaceae</taxon>
        <taxon>Natronococcus</taxon>
    </lineage>
</organism>
<dbReference type="STRING" id="1227497.C491_01836"/>
<dbReference type="Proteomes" id="UP000011688">
    <property type="component" value="Unassembled WGS sequence"/>
</dbReference>
<feature type="region of interest" description="Disordered" evidence="2">
    <location>
        <begin position="141"/>
        <end position="162"/>
    </location>
</feature>
<dbReference type="PANTHER" id="PTHR44520:SF2">
    <property type="entry name" value="RESPONSE REGULATOR RCP1"/>
    <property type="match status" value="1"/>
</dbReference>
<evidence type="ECO:0000313" key="5">
    <source>
        <dbReference type="Proteomes" id="UP000011688"/>
    </source>
</evidence>
<comment type="caution">
    <text evidence="4">The sequence shown here is derived from an EMBL/GenBank/DDBJ whole genome shotgun (WGS) entry which is preliminary data.</text>
</comment>
<dbReference type="InterPro" id="IPR011006">
    <property type="entry name" value="CheY-like_superfamily"/>
</dbReference>
<gene>
    <name evidence="4" type="ORF">C491_01836</name>
</gene>
<dbReference type="AlphaFoldDB" id="L9XHT6"/>
<feature type="domain" description="Response regulatory" evidence="3">
    <location>
        <begin position="13"/>
        <end position="138"/>
    </location>
</feature>
<feature type="modified residue" description="4-aspartylphosphate" evidence="1">
    <location>
        <position position="71"/>
    </location>
</feature>
<dbReference type="Pfam" id="PF00072">
    <property type="entry name" value="Response_reg"/>
    <property type="match status" value="1"/>
</dbReference>
<dbReference type="eggNOG" id="arCOG02589">
    <property type="taxonomic scope" value="Archaea"/>
</dbReference>
<keyword evidence="1" id="KW-0597">Phosphoprotein</keyword>
<dbReference type="InterPro" id="IPR001789">
    <property type="entry name" value="Sig_transdc_resp-reg_receiver"/>
</dbReference>
<dbReference type="GO" id="GO:0000160">
    <property type="term" value="P:phosphorelay signal transduction system"/>
    <property type="evidence" value="ECO:0007669"/>
    <property type="project" value="InterPro"/>
</dbReference>
<evidence type="ECO:0000313" key="4">
    <source>
        <dbReference type="EMBL" id="ELY60966.1"/>
    </source>
</evidence>
<dbReference type="CDD" id="cd17557">
    <property type="entry name" value="REC_Rcp-like"/>
    <property type="match status" value="1"/>
</dbReference>
<protein>
    <submittedName>
        <fullName evidence="4">Response regulator receiver protein</fullName>
    </submittedName>
</protein>
<dbReference type="PROSITE" id="PS50110">
    <property type="entry name" value="RESPONSE_REGULATORY"/>
    <property type="match status" value="1"/>
</dbReference>